<dbReference type="InterPro" id="IPR026181">
    <property type="entry name" value="TMEM40"/>
</dbReference>
<dbReference type="Proteomes" id="UP000001542">
    <property type="component" value="Unassembled WGS sequence"/>
</dbReference>
<proteinExistence type="predicted"/>
<reference evidence="2" key="1">
    <citation type="submission" date="2006-10" db="EMBL/GenBank/DDBJ databases">
        <authorList>
            <person name="Amadeo P."/>
            <person name="Zhao Q."/>
            <person name="Wortman J."/>
            <person name="Fraser-Liggett C."/>
            <person name="Carlton J."/>
        </authorList>
    </citation>
    <scope>NUCLEOTIDE SEQUENCE</scope>
    <source>
        <strain evidence="2">G3</strain>
    </source>
</reference>
<keyword evidence="3" id="KW-1185">Reference proteome</keyword>
<dbReference type="PANTHER" id="PTHR16108">
    <property type="match status" value="1"/>
</dbReference>
<feature type="compositionally biased region" description="Basic and acidic residues" evidence="1">
    <location>
        <begin position="110"/>
        <end position="120"/>
    </location>
</feature>
<dbReference type="InParanoid" id="A2E6R8"/>
<evidence type="ECO:0000256" key="1">
    <source>
        <dbReference type="SAM" id="MobiDB-lite"/>
    </source>
</evidence>
<dbReference type="KEGG" id="tva:4769616"/>
<sequence length="129" mass="15064">MAEEADENYEIKKTKSEPQKAEAEAEAETEEINETDEFEQSIRSGANDLNQIDEETLRAELKKRNYNPRYIDNLEKRKLILLFQEIRLNSVSRYKKSKYINAGTNIFDSQKGEKKIEETKQVNPSQSDD</sequence>
<protein>
    <submittedName>
        <fullName evidence="2">Uncharacterized protein</fullName>
    </submittedName>
</protein>
<feature type="region of interest" description="Disordered" evidence="1">
    <location>
        <begin position="109"/>
        <end position="129"/>
    </location>
</feature>
<accession>A2E6R8</accession>
<feature type="compositionally biased region" description="Basic and acidic residues" evidence="1">
    <location>
        <begin position="9"/>
        <end position="23"/>
    </location>
</feature>
<dbReference type="RefSeq" id="XP_001323885.1">
    <property type="nucleotide sequence ID" value="XM_001323850.1"/>
</dbReference>
<evidence type="ECO:0000313" key="3">
    <source>
        <dbReference type="Proteomes" id="UP000001542"/>
    </source>
</evidence>
<organism evidence="2 3">
    <name type="scientific">Trichomonas vaginalis (strain ATCC PRA-98 / G3)</name>
    <dbReference type="NCBI Taxonomy" id="412133"/>
    <lineage>
        <taxon>Eukaryota</taxon>
        <taxon>Metamonada</taxon>
        <taxon>Parabasalia</taxon>
        <taxon>Trichomonadida</taxon>
        <taxon>Trichomonadidae</taxon>
        <taxon>Trichomonas</taxon>
    </lineage>
</organism>
<feature type="region of interest" description="Disordered" evidence="1">
    <location>
        <begin position="1"/>
        <end position="49"/>
    </location>
</feature>
<name>A2E6R8_TRIV3</name>
<feature type="compositionally biased region" description="Acidic residues" evidence="1">
    <location>
        <begin position="24"/>
        <end position="39"/>
    </location>
</feature>
<dbReference type="AlphaFoldDB" id="A2E6R8"/>
<dbReference type="SMR" id="A2E6R8"/>
<evidence type="ECO:0000313" key="2">
    <source>
        <dbReference type="EMBL" id="EAY11662.1"/>
    </source>
</evidence>
<reference evidence="2" key="2">
    <citation type="journal article" date="2007" name="Science">
        <title>Draft genome sequence of the sexually transmitted pathogen Trichomonas vaginalis.</title>
        <authorList>
            <person name="Carlton J.M."/>
            <person name="Hirt R.P."/>
            <person name="Silva J.C."/>
            <person name="Delcher A.L."/>
            <person name="Schatz M."/>
            <person name="Zhao Q."/>
            <person name="Wortman J.R."/>
            <person name="Bidwell S.L."/>
            <person name="Alsmark U.C.M."/>
            <person name="Besteiro S."/>
            <person name="Sicheritz-Ponten T."/>
            <person name="Noel C.J."/>
            <person name="Dacks J.B."/>
            <person name="Foster P.G."/>
            <person name="Simillion C."/>
            <person name="Van de Peer Y."/>
            <person name="Miranda-Saavedra D."/>
            <person name="Barton G.J."/>
            <person name="Westrop G.D."/>
            <person name="Mueller S."/>
            <person name="Dessi D."/>
            <person name="Fiori P.L."/>
            <person name="Ren Q."/>
            <person name="Paulsen I."/>
            <person name="Zhang H."/>
            <person name="Bastida-Corcuera F.D."/>
            <person name="Simoes-Barbosa A."/>
            <person name="Brown M.T."/>
            <person name="Hayes R.D."/>
            <person name="Mukherjee M."/>
            <person name="Okumura C.Y."/>
            <person name="Schneider R."/>
            <person name="Smith A.J."/>
            <person name="Vanacova S."/>
            <person name="Villalvazo M."/>
            <person name="Haas B.J."/>
            <person name="Pertea M."/>
            <person name="Feldblyum T.V."/>
            <person name="Utterback T.R."/>
            <person name="Shu C.L."/>
            <person name="Osoegawa K."/>
            <person name="de Jong P.J."/>
            <person name="Hrdy I."/>
            <person name="Horvathova L."/>
            <person name="Zubacova Z."/>
            <person name="Dolezal P."/>
            <person name="Malik S.B."/>
            <person name="Logsdon J.M. Jr."/>
            <person name="Henze K."/>
            <person name="Gupta A."/>
            <person name="Wang C.C."/>
            <person name="Dunne R.L."/>
            <person name="Upcroft J.A."/>
            <person name="Upcroft P."/>
            <person name="White O."/>
            <person name="Salzberg S.L."/>
            <person name="Tang P."/>
            <person name="Chiu C.-H."/>
            <person name="Lee Y.-S."/>
            <person name="Embley T.M."/>
            <person name="Coombs G.H."/>
            <person name="Mottram J.C."/>
            <person name="Tachezy J."/>
            <person name="Fraser-Liggett C.M."/>
            <person name="Johnson P.J."/>
        </authorList>
    </citation>
    <scope>NUCLEOTIDE SEQUENCE [LARGE SCALE GENOMIC DNA]</scope>
    <source>
        <strain evidence="2">G3</strain>
    </source>
</reference>
<dbReference type="EMBL" id="DS113315">
    <property type="protein sequence ID" value="EAY11662.1"/>
    <property type="molecule type" value="Genomic_DNA"/>
</dbReference>
<dbReference type="VEuPathDB" id="TrichDB:TVAGG3_0779310"/>
<dbReference type="VEuPathDB" id="TrichDB:TVAG_158890"/>
<gene>
    <name evidence="2" type="ORF">TVAG_158890</name>
</gene>
<dbReference type="PANTHER" id="PTHR16108:SF2">
    <property type="entry name" value="TRANSMEMBRANE PROTEIN 40"/>
    <property type="match status" value="1"/>
</dbReference>